<keyword evidence="2" id="KW-1185">Reference proteome</keyword>
<sequence>MFDFGAITNDPITIVYWASLNNRICVRYRGRKNVTKTRSTGFQGDVEAARAQAPADMDLQQDLNRLEAFHCGHVIKKGEFVDHLVEDQYNALVVEVSQQTHHIANSGGDPDTIDWVTIFEKVLGTRRGHVRGIDPKPSSVVGTSA</sequence>
<organism evidence="1 2">
    <name type="scientific">Lactuca saligna</name>
    <name type="common">Willowleaf lettuce</name>
    <dbReference type="NCBI Taxonomy" id="75948"/>
    <lineage>
        <taxon>Eukaryota</taxon>
        <taxon>Viridiplantae</taxon>
        <taxon>Streptophyta</taxon>
        <taxon>Embryophyta</taxon>
        <taxon>Tracheophyta</taxon>
        <taxon>Spermatophyta</taxon>
        <taxon>Magnoliopsida</taxon>
        <taxon>eudicotyledons</taxon>
        <taxon>Gunneridae</taxon>
        <taxon>Pentapetalae</taxon>
        <taxon>asterids</taxon>
        <taxon>campanulids</taxon>
        <taxon>Asterales</taxon>
        <taxon>Asteraceae</taxon>
        <taxon>Cichorioideae</taxon>
        <taxon>Cichorieae</taxon>
        <taxon>Lactucinae</taxon>
        <taxon>Lactuca</taxon>
    </lineage>
</organism>
<dbReference type="AlphaFoldDB" id="A0AA35UYG4"/>
<reference evidence="1" key="1">
    <citation type="submission" date="2023-04" db="EMBL/GenBank/DDBJ databases">
        <authorList>
            <person name="Vijverberg K."/>
            <person name="Xiong W."/>
            <person name="Schranz E."/>
        </authorList>
    </citation>
    <scope>NUCLEOTIDE SEQUENCE</scope>
</reference>
<dbReference type="EMBL" id="OX465086">
    <property type="protein sequence ID" value="CAI9263256.1"/>
    <property type="molecule type" value="Genomic_DNA"/>
</dbReference>
<dbReference type="Proteomes" id="UP001177003">
    <property type="component" value="Chromosome 0"/>
</dbReference>
<protein>
    <submittedName>
        <fullName evidence="1">Uncharacterized protein</fullName>
    </submittedName>
</protein>
<accession>A0AA35UYG4</accession>
<gene>
    <name evidence="1" type="ORF">LSALG_LOCUS3954</name>
</gene>
<evidence type="ECO:0000313" key="2">
    <source>
        <dbReference type="Proteomes" id="UP001177003"/>
    </source>
</evidence>
<name>A0AA35UYG4_LACSI</name>
<proteinExistence type="predicted"/>
<evidence type="ECO:0000313" key="1">
    <source>
        <dbReference type="EMBL" id="CAI9263256.1"/>
    </source>
</evidence>